<evidence type="ECO:0000313" key="2">
    <source>
        <dbReference type="Proteomes" id="UP001174136"/>
    </source>
</evidence>
<accession>A0AA47MXF6</accession>
<comment type="caution">
    <text evidence="1">The sequence shown here is derived from an EMBL/GenBank/DDBJ whole genome shotgun (WGS) entry which is preliminary data.</text>
</comment>
<evidence type="ECO:0000313" key="1">
    <source>
        <dbReference type="EMBL" id="KAK0147896.1"/>
    </source>
</evidence>
<name>A0AA47MXF6_MERPO</name>
<organism evidence="1 2">
    <name type="scientific">Merluccius polli</name>
    <name type="common">Benguela hake</name>
    <name type="synonym">Merluccius cadenati</name>
    <dbReference type="NCBI Taxonomy" id="89951"/>
    <lineage>
        <taxon>Eukaryota</taxon>
        <taxon>Metazoa</taxon>
        <taxon>Chordata</taxon>
        <taxon>Craniata</taxon>
        <taxon>Vertebrata</taxon>
        <taxon>Euteleostomi</taxon>
        <taxon>Actinopterygii</taxon>
        <taxon>Neopterygii</taxon>
        <taxon>Teleostei</taxon>
        <taxon>Neoteleostei</taxon>
        <taxon>Acanthomorphata</taxon>
        <taxon>Zeiogadaria</taxon>
        <taxon>Gadariae</taxon>
        <taxon>Gadiformes</taxon>
        <taxon>Gadoidei</taxon>
        <taxon>Merlucciidae</taxon>
        <taxon>Merluccius</taxon>
    </lineage>
</organism>
<protein>
    <submittedName>
        <fullName evidence="1">Uncharacterized protein</fullName>
    </submittedName>
</protein>
<proteinExistence type="predicted"/>
<gene>
    <name evidence="1" type="ORF">N1851_012357</name>
</gene>
<dbReference type="EMBL" id="JAOPHQ010002277">
    <property type="protein sequence ID" value="KAK0147896.1"/>
    <property type="molecule type" value="Genomic_DNA"/>
</dbReference>
<dbReference type="AlphaFoldDB" id="A0AA47MXF6"/>
<dbReference type="Proteomes" id="UP001174136">
    <property type="component" value="Unassembled WGS sequence"/>
</dbReference>
<reference evidence="1" key="1">
    <citation type="journal article" date="2023" name="Front. Mar. Sci.">
        <title>A new Merluccius polli reference genome to investigate the effects of global change in West African waters.</title>
        <authorList>
            <person name="Mateo J.L."/>
            <person name="Blanco-Fernandez C."/>
            <person name="Garcia-Vazquez E."/>
            <person name="Machado-Schiaffino G."/>
        </authorList>
    </citation>
    <scope>NUCLEOTIDE SEQUENCE</scope>
    <source>
        <strain evidence="1">C29</strain>
        <tissue evidence="1">Fin</tissue>
    </source>
</reference>
<keyword evidence="2" id="KW-1185">Reference proteome</keyword>
<sequence length="122" mass="13504">MTYFELKTANFAERKKNGANFRALVRFLEVKMHDFSAASVTPNAVVCGANFRQDNYLPGHMMEFRMGFQSQDWDFGDTASNEGTDAPNVTASAAVPVDPECEEEEAFSALTPQPFVLHCGSQ</sequence>